<dbReference type="GO" id="GO:0005829">
    <property type="term" value="C:cytosol"/>
    <property type="evidence" value="ECO:0007669"/>
    <property type="project" value="TreeGrafter"/>
</dbReference>
<evidence type="ECO:0000256" key="1">
    <source>
        <dbReference type="ARBA" id="ARBA00000968"/>
    </source>
</evidence>
<dbReference type="PANTHER" id="PTHR21098">
    <property type="entry name" value="RIBOFLAVIN SYNTHASE ALPHA CHAIN"/>
    <property type="match status" value="1"/>
</dbReference>
<dbReference type="EMBL" id="LR217703">
    <property type="protein sequence ID" value="VFP80275.1"/>
    <property type="molecule type" value="Genomic_DNA"/>
</dbReference>
<dbReference type="CDD" id="cd00402">
    <property type="entry name" value="Riboflavin_synthase_like"/>
    <property type="match status" value="1"/>
</dbReference>
<comment type="pathway">
    <text evidence="3">Cofactor biosynthesis; riboflavin biosynthesis; riboflavin from 2-hydroxy-3-oxobutyl phosphate and 5-amino-6-(D-ribitylamino)uracil: step 2/2.</text>
</comment>
<evidence type="ECO:0000259" key="11">
    <source>
        <dbReference type="PROSITE" id="PS51177"/>
    </source>
</evidence>
<dbReference type="UniPathway" id="UPA00275">
    <property type="reaction ID" value="UER00405"/>
</dbReference>
<dbReference type="PIRSF" id="PIRSF000498">
    <property type="entry name" value="Riboflavin_syn_A"/>
    <property type="match status" value="1"/>
</dbReference>
<dbReference type="Pfam" id="PF00677">
    <property type="entry name" value="Lum_binding"/>
    <property type="match status" value="2"/>
</dbReference>
<evidence type="ECO:0000256" key="6">
    <source>
        <dbReference type="ARBA" id="ARBA00022619"/>
    </source>
</evidence>
<dbReference type="InterPro" id="IPR026017">
    <property type="entry name" value="Lumazine-bd_dom"/>
</dbReference>
<dbReference type="Proteomes" id="UP000294412">
    <property type="component" value="Chromosome"/>
</dbReference>
<feature type="repeat" description="Lumazine-binding" evidence="10">
    <location>
        <begin position="1"/>
        <end position="97"/>
    </location>
</feature>
<reference evidence="12 13" key="1">
    <citation type="submission" date="2019-02" db="EMBL/GenBank/DDBJ databases">
        <authorList>
            <person name="Manzano-Marin A."/>
            <person name="Manzano-Marin A."/>
        </authorList>
    </citation>
    <scope>NUCLEOTIDE SEQUENCE [LARGE SCALE GENOMIC DNA]</scope>
    <source>
        <strain evidence="12 13">ErCicuneomaculata</strain>
    </source>
</reference>
<evidence type="ECO:0000256" key="5">
    <source>
        <dbReference type="ARBA" id="ARBA00013950"/>
    </source>
</evidence>
<dbReference type="FunFam" id="2.40.30.20:FF:000003">
    <property type="entry name" value="Riboflavin synthase, alpha subunit"/>
    <property type="match status" value="1"/>
</dbReference>
<evidence type="ECO:0000256" key="9">
    <source>
        <dbReference type="NCBIfam" id="TIGR00187"/>
    </source>
</evidence>
<dbReference type="RefSeq" id="WP_157993780.1">
    <property type="nucleotide sequence ID" value="NZ_LR217703.1"/>
</dbReference>
<evidence type="ECO:0000256" key="8">
    <source>
        <dbReference type="ARBA" id="ARBA00022737"/>
    </source>
</evidence>
<organism evidence="12 13">
    <name type="scientific">Candidatus Erwinia haradaeae</name>
    <dbReference type="NCBI Taxonomy" id="1922217"/>
    <lineage>
        <taxon>Bacteria</taxon>
        <taxon>Pseudomonadati</taxon>
        <taxon>Pseudomonadota</taxon>
        <taxon>Gammaproteobacteria</taxon>
        <taxon>Enterobacterales</taxon>
        <taxon>Erwiniaceae</taxon>
        <taxon>Erwinia</taxon>
    </lineage>
</organism>
<accession>A0A451D3N2</accession>
<dbReference type="NCBIfam" id="TIGR00187">
    <property type="entry name" value="ribE"/>
    <property type="match status" value="1"/>
</dbReference>
<evidence type="ECO:0000313" key="12">
    <source>
        <dbReference type="EMBL" id="VFP80275.1"/>
    </source>
</evidence>
<feature type="domain" description="Lumazine-binding" evidence="11">
    <location>
        <begin position="98"/>
        <end position="195"/>
    </location>
</feature>
<keyword evidence="8" id="KW-0677">Repeat</keyword>
<feature type="domain" description="Lumazine-binding" evidence="11">
    <location>
        <begin position="1"/>
        <end position="97"/>
    </location>
</feature>
<dbReference type="PANTHER" id="PTHR21098:SF0">
    <property type="entry name" value="RIBOFLAVIN SYNTHASE"/>
    <property type="match status" value="1"/>
</dbReference>
<dbReference type="GO" id="GO:0004746">
    <property type="term" value="F:riboflavin synthase activity"/>
    <property type="evidence" value="ECO:0007669"/>
    <property type="project" value="UniProtKB-UniRule"/>
</dbReference>
<dbReference type="PROSITE" id="PS51177">
    <property type="entry name" value="LUMAZINE_BIND"/>
    <property type="match status" value="2"/>
</dbReference>
<gene>
    <name evidence="12" type="primary">ribC</name>
    <name evidence="12" type="ORF">ERCICUMA2628_633</name>
</gene>
<dbReference type="NCBIfam" id="NF006767">
    <property type="entry name" value="PRK09289.1"/>
    <property type="match status" value="1"/>
</dbReference>
<dbReference type="InterPro" id="IPR017938">
    <property type="entry name" value="Riboflavin_synthase-like_b-brl"/>
</dbReference>
<evidence type="ECO:0000256" key="10">
    <source>
        <dbReference type="PROSITE-ProRule" id="PRU00524"/>
    </source>
</evidence>
<dbReference type="InterPro" id="IPR001783">
    <property type="entry name" value="Lumazine-bd"/>
</dbReference>
<keyword evidence="7 12" id="KW-0808">Transferase</keyword>
<evidence type="ECO:0000256" key="4">
    <source>
        <dbReference type="ARBA" id="ARBA00012827"/>
    </source>
</evidence>
<dbReference type="NCBIfam" id="NF009566">
    <property type="entry name" value="PRK13020.1"/>
    <property type="match status" value="1"/>
</dbReference>
<comment type="catalytic activity">
    <reaction evidence="1">
        <text>2 6,7-dimethyl-8-(1-D-ribityl)lumazine + H(+) = 5-amino-6-(D-ribitylamino)uracil + riboflavin</text>
        <dbReference type="Rhea" id="RHEA:20772"/>
        <dbReference type="ChEBI" id="CHEBI:15378"/>
        <dbReference type="ChEBI" id="CHEBI:15934"/>
        <dbReference type="ChEBI" id="CHEBI:57986"/>
        <dbReference type="ChEBI" id="CHEBI:58201"/>
        <dbReference type="EC" id="2.5.1.9"/>
    </reaction>
</comment>
<dbReference type="EC" id="2.5.1.9" evidence="4 9"/>
<dbReference type="OrthoDB" id="9788537at2"/>
<comment type="function">
    <text evidence="2">Catalyzes the dismutation of two molecules of 6,7-dimethyl-8-ribityllumazine, resulting in the formation of riboflavin and 5-amino-6-(D-ribitylamino)uracil.</text>
</comment>
<evidence type="ECO:0000256" key="7">
    <source>
        <dbReference type="ARBA" id="ARBA00022679"/>
    </source>
</evidence>
<dbReference type="AlphaFoldDB" id="A0A451D3N2"/>
<dbReference type="SUPFAM" id="SSF63380">
    <property type="entry name" value="Riboflavin synthase domain-like"/>
    <property type="match status" value="2"/>
</dbReference>
<dbReference type="InterPro" id="IPR023366">
    <property type="entry name" value="ATP_synth_asu-like_sf"/>
</dbReference>
<sequence length="210" mass="23311">MFTGIIQGTAELFFIKEKDHNRTHVIKMPQVLLSGIEIGASVAHDGCCLTVTDITGDHVSFDLISETISLTTLGSLLVGDKVNVERAAKFSDEIGGHIVSGHITTTAKILKVYNIKNTYTIFLQLLKANQKKYVFYKGFITIDGISLTVGEVKQDIFCVHLIPETLVRTTIGSKNIGDRVNIEIDLHTKVITDTVERVLERYKINSIIQH</sequence>
<protein>
    <recommendedName>
        <fullName evidence="5 9">Riboflavin synthase</fullName>
        <ecNumber evidence="4 9">2.5.1.9</ecNumber>
    </recommendedName>
</protein>
<evidence type="ECO:0000256" key="3">
    <source>
        <dbReference type="ARBA" id="ARBA00004887"/>
    </source>
</evidence>
<proteinExistence type="predicted"/>
<dbReference type="Gene3D" id="2.40.30.20">
    <property type="match status" value="2"/>
</dbReference>
<evidence type="ECO:0000256" key="2">
    <source>
        <dbReference type="ARBA" id="ARBA00002803"/>
    </source>
</evidence>
<name>A0A451D3N2_9GAMM</name>
<feature type="repeat" description="Lumazine-binding" evidence="10">
    <location>
        <begin position="98"/>
        <end position="195"/>
    </location>
</feature>
<dbReference type="GO" id="GO:0009231">
    <property type="term" value="P:riboflavin biosynthetic process"/>
    <property type="evidence" value="ECO:0007669"/>
    <property type="project" value="UniProtKB-UniPathway"/>
</dbReference>
<keyword evidence="6" id="KW-0686">Riboflavin biosynthesis</keyword>
<evidence type="ECO:0000313" key="13">
    <source>
        <dbReference type="Proteomes" id="UP000294412"/>
    </source>
</evidence>